<dbReference type="EMBL" id="KL596699">
    <property type="protein sequence ID" value="KER28408.1"/>
    <property type="molecule type" value="Genomic_DNA"/>
</dbReference>
<dbReference type="Proteomes" id="UP000054324">
    <property type="component" value="Unassembled WGS sequence"/>
</dbReference>
<evidence type="ECO:0000313" key="1">
    <source>
        <dbReference type="EMBL" id="KER28408.1"/>
    </source>
</evidence>
<protein>
    <submittedName>
        <fullName evidence="1">Uncharacterized protein</fullName>
    </submittedName>
</protein>
<organism evidence="1 2">
    <name type="scientific">Opisthorchis viverrini</name>
    <name type="common">Southeast Asian liver fluke</name>
    <dbReference type="NCBI Taxonomy" id="6198"/>
    <lineage>
        <taxon>Eukaryota</taxon>
        <taxon>Metazoa</taxon>
        <taxon>Spiralia</taxon>
        <taxon>Lophotrochozoa</taxon>
        <taxon>Platyhelminthes</taxon>
        <taxon>Trematoda</taxon>
        <taxon>Digenea</taxon>
        <taxon>Opisthorchiida</taxon>
        <taxon>Opisthorchiata</taxon>
        <taxon>Opisthorchiidae</taxon>
        <taxon>Opisthorchis</taxon>
    </lineage>
</organism>
<dbReference type="GeneID" id="20318905"/>
<dbReference type="KEGG" id="ovi:T265_04723"/>
<dbReference type="AlphaFoldDB" id="A0A074ZM04"/>
<gene>
    <name evidence="1" type="ORF">T265_04723</name>
</gene>
<name>A0A074ZM04_OPIVI</name>
<reference evidence="1 2" key="1">
    <citation type="submission" date="2013-11" db="EMBL/GenBank/DDBJ databases">
        <title>Opisthorchis viverrini - life in the bile duct.</title>
        <authorList>
            <person name="Young N.D."/>
            <person name="Nagarajan N."/>
            <person name="Lin S.J."/>
            <person name="Korhonen P.K."/>
            <person name="Jex A.R."/>
            <person name="Hall R.S."/>
            <person name="Safavi-Hemami H."/>
            <person name="Kaewkong W."/>
            <person name="Bertrand D."/>
            <person name="Gao S."/>
            <person name="Seet Q."/>
            <person name="Wongkham S."/>
            <person name="Teh B.T."/>
            <person name="Wongkham C."/>
            <person name="Intapan P.M."/>
            <person name="Maleewong W."/>
            <person name="Yang X."/>
            <person name="Hu M."/>
            <person name="Wang Z."/>
            <person name="Hofmann A."/>
            <person name="Sternberg P.W."/>
            <person name="Tan P."/>
            <person name="Wang J."/>
            <person name="Gasser R.B."/>
        </authorList>
    </citation>
    <scope>NUCLEOTIDE SEQUENCE [LARGE SCALE GENOMIC DNA]</scope>
</reference>
<dbReference type="RefSeq" id="XP_009167800.1">
    <property type="nucleotide sequence ID" value="XM_009169536.1"/>
</dbReference>
<accession>A0A074ZM04</accession>
<proteinExistence type="predicted"/>
<dbReference type="CTD" id="20318905"/>
<evidence type="ECO:0000313" key="2">
    <source>
        <dbReference type="Proteomes" id="UP000054324"/>
    </source>
</evidence>
<keyword evidence="2" id="KW-1185">Reference proteome</keyword>
<dbReference type="OrthoDB" id="6252146at2759"/>
<sequence length="356" mass="40419">MRFEDNGCVQLVILQRELPTYECASIQTQPPHLSSDYAPKIWKSTSVGKLFEIAQYIFIKETTHKVAEKSSTAHDRFRSSWRSSGPRSFRVSVNLNPNWTVFENHTHFSFQQLFSSSQHSFFGSINSPYSDSLSLFAGWRSYLVLMLCLPKQGIQHKLDTLTPYVRYPEFEPRHGRGHALLLSPEEGTRAGILPGCASLDRGSREAEVGFKPRTFQSIDSPSSLCNQYGLLVAENSSTAHNLFRPSWNLSVRRSPRVFVNLMFYLKPNCTKLVKCINLQIAHCVGQGLHCKTCVRNKTFYVKILHFVAYEHKPKSIIISARIFAAHRITLSAEANIPLAGKFCWNTFLTSLIPRDA</sequence>